<dbReference type="FunFam" id="3.40.50.300:FF:000251">
    <property type="entry name" value="ABC transporter B family member 19"/>
    <property type="match status" value="1"/>
</dbReference>
<feature type="transmembrane region" description="Helical" evidence="9">
    <location>
        <begin position="860"/>
        <end position="881"/>
    </location>
</feature>
<feature type="transmembrane region" description="Helical" evidence="9">
    <location>
        <begin position="887"/>
        <end position="909"/>
    </location>
</feature>
<evidence type="ECO:0000256" key="5">
    <source>
        <dbReference type="ARBA" id="ARBA00022840"/>
    </source>
</evidence>
<feature type="compositionally biased region" description="Acidic residues" evidence="8">
    <location>
        <begin position="674"/>
        <end position="683"/>
    </location>
</feature>
<keyword evidence="5" id="KW-0067">ATP-binding</keyword>
<keyword evidence="7 9" id="KW-0472">Membrane</keyword>
<keyword evidence="4" id="KW-0547">Nucleotide-binding</keyword>
<feature type="transmembrane region" description="Helical" evidence="9">
    <location>
        <begin position="138"/>
        <end position="161"/>
    </location>
</feature>
<dbReference type="Gene3D" id="3.40.50.300">
    <property type="entry name" value="P-loop containing nucleotide triphosphate hydrolases"/>
    <property type="match status" value="2"/>
</dbReference>
<dbReference type="GO" id="GO:0090374">
    <property type="term" value="P:oligopeptide export from mitochondrion"/>
    <property type="evidence" value="ECO:0007669"/>
    <property type="project" value="TreeGrafter"/>
</dbReference>
<feature type="domain" description="ABC transmembrane type-1" evidence="11">
    <location>
        <begin position="748"/>
        <end position="1035"/>
    </location>
</feature>
<dbReference type="InterPro" id="IPR003439">
    <property type="entry name" value="ABC_transporter-like_ATP-bd"/>
</dbReference>
<feature type="transmembrane region" description="Helical" evidence="9">
    <location>
        <begin position="213"/>
        <end position="232"/>
    </location>
</feature>
<feature type="compositionally biased region" description="Basic and acidic residues" evidence="8">
    <location>
        <begin position="684"/>
        <end position="694"/>
    </location>
</feature>
<dbReference type="PROSITE" id="PS50929">
    <property type="entry name" value="ABC_TM1F"/>
    <property type="match status" value="2"/>
</dbReference>
<dbReference type="GO" id="GO:0016887">
    <property type="term" value="F:ATP hydrolysis activity"/>
    <property type="evidence" value="ECO:0007669"/>
    <property type="project" value="InterPro"/>
</dbReference>
<feature type="transmembrane region" description="Helical" evidence="9">
    <location>
        <begin position="354"/>
        <end position="372"/>
    </location>
</feature>
<dbReference type="SUPFAM" id="SSF90123">
    <property type="entry name" value="ABC transporter transmembrane region"/>
    <property type="match status" value="2"/>
</dbReference>
<dbReference type="PANTHER" id="PTHR43394:SF27">
    <property type="entry name" value="ATP-DEPENDENT TRANSLOCASE ABCB1-LIKE"/>
    <property type="match status" value="1"/>
</dbReference>
<dbReference type="HOGENOM" id="CLU_000604_17_2_1"/>
<dbReference type="CDD" id="cd03249">
    <property type="entry name" value="ABC_MTABC3_MDL1_MDL2"/>
    <property type="match status" value="2"/>
</dbReference>
<dbReference type="InterPro" id="IPR036640">
    <property type="entry name" value="ABC1_TM_sf"/>
</dbReference>
<dbReference type="InterPro" id="IPR017871">
    <property type="entry name" value="ABC_transporter-like_CS"/>
</dbReference>
<evidence type="ECO:0000256" key="4">
    <source>
        <dbReference type="ARBA" id="ARBA00022741"/>
    </source>
</evidence>
<dbReference type="InterPro" id="IPR039421">
    <property type="entry name" value="Type_1_exporter"/>
</dbReference>
<sequence length="1319" mass="143816">MADSRPSSTDEKVTVVDDKPKGFWARRKSAKPSDEKKHDDDSEVTDVKPTVREVPAISFTELFRYSTKFELFIDFIGIVAACAAGAAQPLMSLLFGNLTQDFVNFSQILFQAQQGIPGAAEQIPQAALDFRHAAGRSATYLVCIGIGMFVCTYTYMYIWVYTGEVNAKRIRERYLQAVLRQDIAYFDDVGAGEVATRIQTDTHLVQQGISEKVALVANFLSAFFTGFILAYARSWRLALAMSSILPCIAIMGGVMNKFISSYMQLSLKHTAEGGSLAEEVISTIRTAQAFGTQSILGGLYNTYIDQSLKVDMKAARWHGGGLAVFFFVIYSAYGLAFSFGTTLINNGEATPGKVVNVFLAILIGSFSLALLAPEMQAVTHGRGAAAKLYDTIDRVPDIDSANPGGLKPEKVEGEITFEDVKFSYPSRPSVQVVKGLSLTFQAGKTAALVGASGSGKSTIVSLVERFYDPTSGIVKLDGNNVKDLNVRWLRNQIGLVSQEPTLFATTIRGNVAHGLIGTKYENAPEEEKEALIKEACIKANADGFITKLPLGYDTMVGERGFLLSGGQKQRVAIARAIVSDPRILLLDEATSALDTQSEGIVQDALDKAAAGRTTITIAHRLSTIKDADVIYVMGDGLVIEHGTHNDLLSLEGAYARLVQAQKLREGKDGKAGQDDEDSTEAEDMEKAAREEIPLGRKNTSQSLASEILEQKRKAHEVSGKSKEDDDYSMPYLFKRMAPLIRDQWKNYILGAICACMTGMVYPAFGVVYAKGIQGFSLLDKADRRHAGDRSALWMFLIAVLSTLAIGCQNYLFAAAASTLTSRLRSLSFKAMLRQDIEFFDKDENSTGSLVSQLSDNPQKVNGLAGITLGAIVQSIATLVAGSVLGLVFIWKVALVGIACTPLLVSTGYIRLRVVVLKDQANKKAHEDSAQLACEAAGSIRTVAALTREEDCLREYSVSLEEPLRKSNRTAIWSNALYSFSQSLVFFVIALIFWWGATLVSRLEATTFQFFVGLMSTTFGAIQAGNVFSFVPDISSAKGAGSDIIKLLDSRPEIDAESTEGKVIPEKAVHGHIRFENVHFRYPTRPGVRVLRDLSFEVEPGTYIALVGASGSGKSTTIQLIERFYDPLAGDVYLDGEKITDLNIQEYRKQLALVSQEPTLYAGSVRFNILLGAIKPQSEVTQEEIEDACRNANILEFIEGLPQGFDTEVGGKGSQLSGGQKQRIAIARALLRNPKVLLLDEATSALDSNSEKVVQAALDQAAKGRTTIAIAHRLSTIQNADRIYFIKEGRVSESGTHDQLLAQRGDYYEFVQLQALSRRE</sequence>
<name>A0A067TI51_GALM3</name>
<feature type="domain" description="ABC transporter" evidence="10">
    <location>
        <begin position="415"/>
        <end position="660"/>
    </location>
</feature>
<dbReference type="EMBL" id="KL142369">
    <property type="protein sequence ID" value="KDR82895.1"/>
    <property type="molecule type" value="Genomic_DNA"/>
</dbReference>
<dbReference type="Proteomes" id="UP000027222">
    <property type="component" value="Unassembled WGS sequence"/>
</dbReference>
<feature type="region of interest" description="Disordered" evidence="8">
    <location>
        <begin position="24"/>
        <end position="46"/>
    </location>
</feature>
<dbReference type="CDD" id="cd18578">
    <property type="entry name" value="ABC_6TM_Pgp_ABCB1_D2_like"/>
    <property type="match status" value="1"/>
</dbReference>
<dbReference type="Pfam" id="PF00664">
    <property type="entry name" value="ABC_membrane"/>
    <property type="match status" value="2"/>
</dbReference>
<comment type="similarity">
    <text evidence="2">Belongs to the ABC transporter superfamily. ABCB family. Multidrug resistance exporter (TC 3.A.1.201) subfamily.</text>
</comment>
<feature type="transmembrane region" description="Helical" evidence="9">
    <location>
        <begin position="71"/>
        <end position="95"/>
    </location>
</feature>
<feature type="transmembrane region" description="Helical" evidence="9">
    <location>
        <begin position="974"/>
        <end position="995"/>
    </location>
</feature>
<dbReference type="Pfam" id="PF00005">
    <property type="entry name" value="ABC_tran"/>
    <property type="match status" value="2"/>
</dbReference>
<evidence type="ECO:0000256" key="9">
    <source>
        <dbReference type="SAM" id="Phobius"/>
    </source>
</evidence>
<comment type="subcellular location">
    <subcellularLocation>
        <location evidence="1">Membrane</location>
        <topology evidence="1">Multi-pass membrane protein</topology>
    </subcellularLocation>
</comment>
<dbReference type="InterPro" id="IPR011527">
    <property type="entry name" value="ABC1_TM_dom"/>
</dbReference>
<gene>
    <name evidence="12" type="ORF">GALMADRAFT_238531</name>
</gene>
<keyword evidence="3 9" id="KW-0812">Transmembrane</keyword>
<dbReference type="InterPro" id="IPR027417">
    <property type="entry name" value="P-loop_NTPase"/>
</dbReference>
<evidence type="ECO:0000259" key="11">
    <source>
        <dbReference type="PROSITE" id="PS50929"/>
    </source>
</evidence>
<organism evidence="12 13">
    <name type="scientific">Galerina marginata (strain CBS 339.88)</name>
    <dbReference type="NCBI Taxonomy" id="685588"/>
    <lineage>
        <taxon>Eukaryota</taxon>
        <taxon>Fungi</taxon>
        <taxon>Dikarya</taxon>
        <taxon>Basidiomycota</taxon>
        <taxon>Agaricomycotina</taxon>
        <taxon>Agaricomycetes</taxon>
        <taxon>Agaricomycetidae</taxon>
        <taxon>Agaricales</taxon>
        <taxon>Agaricineae</taxon>
        <taxon>Strophariaceae</taxon>
        <taxon>Galerina</taxon>
    </lineage>
</organism>
<evidence type="ECO:0000313" key="12">
    <source>
        <dbReference type="EMBL" id="KDR82895.1"/>
    </source>
</evidence>
<evidence type="ECO:0000256" key="3">
    <source>
        <dbReference type="ARBA" id="ARBA00022692"/>
    </source>
</evidence>
<feature type="domain" description="ABC transmembrane type-1" evidence="11">
    <location>
        <begin position="75"/>
        <end position="380"/>
    </location>
</feature>
<feature type="transmembrane region" description="Helical" evidence="9">
    <location>
        <begin position="1007"/>
        <end position="1027"/>
    </location>
</feature>
<evidence type="ECO:0008006" key="14">
    <source>
        <dbReference type="Google" id="ProtNLM"/>
    </source>
</evidence>
<dbReference type="FunFam" id="3.40.50.300:FF:000913">
    <property type="entry name" value="ABC multidrug transporter SitT"/>
    <property type="match status" value="1"/>
</dbReference>
<keyword evidence="6 9" id="KW-1133">Transmembrane helix</keyword>
<dbReference type="PANTHER" id="PTHR43394">
    <property type="entry name" value="ATP-DEPENDENT PERMEASE MDL1, MITOCHONDRIAL"/>
    <property type="match status" value="1"/>
</dbReference>
<dbReference type="PROSITE" id="PS00211">
    <property type="entry name" value="ABC_TRANSPORTER_1"/>
    <property type="match status" value="2"/>
</dbReference>
<feature type="domain" description="ABC transporter" evidence="10">
    <location>
        <begin position="1072"/>
        <end position="1312"/>
    </location>
</feature>
<evidence type="ECO:0000259" key="10">
    <source>
        <dbReference type="PROSITE" id="PS50893"/>
    </source>
</evidence>
<dbReference type="CDD" id="cd18577">
    <property type="entry name" value="ABC_6TM_Pgp_ABCB1_D1_like"/>
    <property type="match status" value="1"/>
</dbReference>
<dbReference type="SUPFAM" id="SSF52540">
    <property type="entry name" value="P-loop containing nucleoside triphosphate hydrolases"/>
    <property type="match status" value="2"/>
</dbReference>
<evidence type="ECO:0000256" key="1">
    <source>
        <dbReference type="ARBA" id="ARBA00004141"/>
    </source>
</evidence>
<dbReference type="GO" id="GO:0005524">
    <property type="term" value="F:ATP binding"/>
    <property type="evidence" value="ECO:0007669"/>
    <property type="project" value="UniProtKB-KW"/>
</dbReference>
<dbReference type="InterPro" id="IPR003593">
    <property type="entry name" value="AAA+_ATPase"/>
</dbReference>
<dbReference type="SMART" id="SM00382">
    <property type="entry name" value="AAA"/>
    <property type="match status" value="2"/>
</dbReference>
<evidence type="ECO:0000313" key="13">
    <source>
        <dbReference type="Proteomes" id="UP000027222"/>
    </source>
</evidence>
<dbReference type="Gene3D" id="1.20.1560.10">
    <property type="entry name" value="ABC transporter type 1, transmembrane domain"/>
    <property type="match status" value="2"/>
</dbReference>
<dbReference type="GO" id="GO:0015421">
    <property type="term" value="F:ABC-type oligopeptide transporter activity"/>
    <property type="evidence" value="ECO:0007669"/>
    <property type="project" value="TreeGrafter"/>
</dbReference>
<dbReference type="OrthoDB" id="6500128at2759"/>
<accession>A0A067TI51</accession>
<protein>
    <recommendedName>
        <fullName evidence="14">P-loop containing nucleoside triphosphate hydrolase protein</fullName>
    </recommendedName>
</protein>
<feature type="transmembrane region" description="Helical" evidence="9">
    <location>
        <begin position="238"/>
        <end position="259"/>
    </location>
</feature>
<dbReference type="FunFam" id="1.20.1560.10:FF:000102">
    <property type="entry name" value="ABC multidrug transporter Mdr1"/>
    <property type="match status" value="1"/>
</dbReference>
<feature type="region of interest" description="Disordered" evidence="8">
    <location>
        <begin position="665"/>
        <end position="695"/>
    </location>
</feature>
<feature type="transmembrane region" description="Helical" evidence="9">
    <location>
        <begin position="791"/>
        <end position="819"/>
    </location>
</feature>
<proteinExistence type="inferred from homology"/>
<evidence type="ECO:0000256" key="7">
    <source>
        <dbReference type="ARBA" id="ARBA00023136"/>
    </source>
</evidence>
<evidence type="ECO:0000256" key="2">
    <source>
        <dbReference type="ARBA" id="ARBA00007577"/>
    </source>
</evidence>
<feature type="compositionally biased region" description="Basic and acidic residues" evidence="8">
    <location>
        <begin position="31"/>
        <end position="46"/>
    </location>
</feature>
<evidence type="ECO:0000256" key="6">
    <source>
        <dbReference type="ARBA" id="ARBA00022989"/>
    </source>
</evidence>
<dbReference type="PROSITE" id="PS50893">
    <property type="entry name" value="ABC_TRANSPORTER_2"/>
    <property type="match status" value="2"/>
</dbReference>
<reference evidence="13" key="1">
    <citation type="journal article" date="2014" name="Proc. Natl. Acad. Sci. U.S.A.">
        <title>Extensive sampling of basidiomycete genomes demonstrates inadequacy of the white-rot/brown-rot paradigm for wood decay fungi.</title>
        <authorList>
            <person name="Riley R."/>
            <person name="Salamov A.A."/>
            <person name="Brown D.W."/>
            <person name="Nagy L.G."/>
            <person name="Floudas D."/>
            <person name="Held B.W."/>
            <person name="Levasseur A."/>
            <person name="Lombard V."/>
            <person name="Morin E."/>
            <person name="Otillar R."/>
            <person name="Lindquist E.A."/>
            <person name="Sun H."/>
            <person name="LaButti K.M."/>
            <person name="Schmutz J."/>
            <person name="Jabbour D."/>
            <person name="Luo H."/>
            <person name="Baker S.E."/>
            <person name="Pisabarro A.G."/>
            <person name="Walton J.D."/>
            <person name="Blanchette R.A."/>
            <person name="Henrissat B."/>
            <person name="Martin F."/>
            <person name="Cullen D."/>
            <person name="Hibbett D.S."/>
            <person name="Grigoriev I.V."/>
        </authorList>
    </citation>
    <scope>NUCLEOTIDE SEQUENCE [LARGE SCALE GENOMIC DNA]</scope>
    <source>
        <strain evidence="13">CBS 339.88</strain>
    </source>
</reference>
<feature type="transmembrane region" description="Helical" evidence="9">
    <location>
        <begin position="322"/>
        <end position="342"/>
    </location>
</feature>
<dbReference type="GO" id="GO:0005743">
    <property type="term" value="C:mitochondrial inner membrane"/>
    <property type="evidence" value="ECO:0007669"/>
    <property type="project" value="TreeGrafter"/>
</dbReference>
<keyword evidence="13" id="KW-1185">Reference proteome</keyword>
<evidence type="ECO:0000256" key="8">
    <source>
        <dbReference type="SAM" id="MobiDB-lite"/>
    </source>
</evidence>
<dbReference type="STRING" id="685588.A0A067TI51"/>
<feature type="transmembrane region" description="Helical" evidence="9">
    <location>
        <begin position="747"/>
        <end position="771"/>
    </location>
</feature>